<comment type="similarity">
    <text evidence="8">Belongs to the Maf family. YceF subfamily.</text>
</comment>
<dbReference type="GO" id="GO:0005737">
    <property type="term" value="C:cytoplasm"/>
    <property type="evidence" value="ECO:0007669"/>
    <property type="project" value="UniProtKB-SubCell"/>
</dbReference>
<keyword evidence="4 9" id="KW-0378">Hydrolase</keyword>
<dbReference type="PANTHER" id="PTHR43213:SF5">
    <property type="entry name" value="BIFUNCTIONAL DTTP_UTP PYROPHOSPHATASE_METHYLTRANSFERASE PROTEIN-RELATED"/>
    <property type="match status" value="1"/>
</dbReference>
<comment type="similarity">
    <text evidence="9">Belongs to the Maf family. YhdE subfamily.</text>
</comment>
<evidence type="ECO:0000313" key="11">
    <source>
        <dbReference type="Proteomes" id="UP000320623"/>
    </source>
</evidence>
<evidence type="ECO:0000256" key="6">
    <source>
        <dbReference type="ARBA" id="ARBA00050213"/>
    </source>
</evidence>
<evidence type="ECO:0000256" key="2">
    <source>
        <dbReference type="ARBA" id="ARBA00004496"/>
    </source>
</evidence>
<dbReference type="CDD" id="cd00555">
    <property type="entry name" value="Maf"/>
    <property type="match status" value="1"/>
</dbReference>
<comment type="function">
    <text evidence="9">Nucleoside triphosphate pyrophosphatase that hydrolyzes dTTP and UTP. May have a dual role in cell division arrest and in preventing the incorporation of modified nucleotides into cellular nucleic acids.</text>
</comment>
<comment type="function">
    <text evidence="7">Nucleoside triphosphate pyrophosphatase that hydrolyzes 7-methyl-GTP (m(7)GTP). May have a dual role in cell division arrest and in preventing the incorporation of modified nucleotides into cellular nucleic acids.</text>
</comment>
<evidence type="ECO:0000256" key="3">
    <source>
        <dbReference type="ARBA" id="ARBA00022490"/>
    </source>
</evidence>
<dbReference type="GO" id="GO:0036221">
    <property type="term" value="F:UTP diphosphatase activity"/>
    <property type="evidence" value="ECO:0007669"/>
    <property type="project" value="RHEA"/>
</dbReference>
<proteinExistence type="inferred from homology"/>
<reference evidence="11" key="1">
    <citation type="submission" date="2015-11" db="EMBL/GenBank/DDBJ databases">
        <authorList>
            <person name="Varghese N."/>
        </authorList>
    </citation>
    <scope>NUCLEOTIDE SEQUENCE [LARGE SCALE GENOMIC DNA]</scope>
</reference>
<comment type="catalytic activity">
    <reaction evidence="9">
        <text>dTTP + H2O = dTMP + diphosphate + H(+)</text>
        <dbReference type="Rhea" id="RHEA:28534"/>
        <dbReference type="ChEBI" id="CHEBI:15377"/>
        <dbReference type="ChEBI" id="CHEBI:15378"/>
        <dbReference type="ChEBI" id="CHEBI:33019"/>
        <dbReference type="ChEBI" id="CHEBI:37568"/>
        <dbReference type="ChEBI" id="CHEBI:63528"/>
        <dbReference type="EC" id="3.6.1.9"/>
    </reaction>
</comment>
<feature type="site" description="Important for substrate specificity" evidence="9">
    <location>
        <position position="158"/>
    </location>
</feature>
<dbReference type="AlphaFoldDB" id="A0A0S4MX95"/>
<evidence type="ECO:0000256" key="4">
    <source>
        <dbReference type="ARBA" id="ARBA00022801"/>
    </source>
</evidence>
<evidence type="ECO:0000256" key="1">
    <source>
        <dbReference type="ARBA" id="ARBA00001968"/>
    </source>
</evidence>
<dbReference type="Proteomes" id="UP000320623">
    <property type="component" value="Unassembled WGS sequence"/>
</dbReference>
<dbReference type="SUPFAM" id="SSF52972">
    <property type="entry name" value="ITPase-like"/>
    <property type="match status" value="1"/>
</dbReference>
<dbReference type="InterPro" id="IPR029001">
    <property type="entry name" value="ITPase-like_fam"/>
</dbReference>
<accession>A0A0S4MX95</accession>
<dbReference type="GO" id="GO:0009117">
    <property type="term" value="P:nucleotide metabolic process"/>
    <property type="evidence" value="ECO:0007669"/>
    <property type="project" value="UniProtKB-KW"/>
</dbReference>
<evidence type="ECO:0000256" key="8">
    <source>
        <dbReference type="ARBA" id="ARBA00060749"/>
    </source>
</evidence>
<dbReference type="NCBIfam" id="TIGR00172">
    <property type="entry name" value="maf"/>
    <property type="match status" value="1"/>
</dbReference>
<dbReference type="STRING" id="1643428.GCA_001442855_00766"/>
<evidence type="ECO:0000256" key="5">
    <source>
        <dbReference type="ARBA" id="ARBA00023080"/>
    </source>
</evidence>
<dbReference type="RefSeq" id="WP_140944566.1">
    <property type="nucleotide sequence ID" value="NZ_FAOO01000004.1"/>
</dbReference>
<gene>
    <name evidence="10" type="ORF">JGI1_00787</name>
</gene>
<dbReference type="Pfam" id="PF02545">
    <property type="entry name" value="Maf"/>
    <property type="match status" value="1"/>
</dbReference>
<evidence type="ECO:0000256" key="9">
    <source>
        <dbReference type="HAMAP-Rule" id="MF_00528"/>
    </source>
</evidence>
<dbReference type="OrthoDB" id="9807767at2"/>
<dbReference type="PIRSF" id="PIRSF006305">
    <property type="entry name" value="Maf"/>
    <property type="match status" value="1"/>
</dbReference>
<comment type="cofactor">
    <cofactor evidence="1 9">
        <name>a divalent metal cation</name>
        <dbReference type="ChEBI" id="CHEBI:60240"/>
    </cofactor>
</comment>
<feature type="site" description="Important for substrate specificity" evidence="9">
    <location>
        <position position="16"/>
    </location>
</feature>
<dbReference type="Gene3D" id="3.90.950.10">
    <property type="match status" value="1"/>
</dbReference>
<comment type="catalytic activity">
    <reaction evidence="6">
        <text>N(7)-methyl-GTP + H2O = N(7)-methyl-GMP + diphosphate + H(+)</text>
        <dbReference type="Rhea" id="RHEA:58744"/>
        <dbReference type="ChEBI" id="CHEBI:15377"/>
        <dbReference type="ChEBI" id="CHEBI:15378"/>
        <dbReference type="ChEBI" id="CHEBI:33019"/>
        <dbReference type="ChEBI" id="CHEBI:58285"/>
        <dbReference type="ChEBI" id="CHEBI:87133"/>
    </reaction>
</comment>
<protein>
    <recommendedName>
        <fullName evidence="9">dTTP/UTP pyrophosphatase</fullName>
        <shortName evidence="9">dTTPase/UTPase</shortName>
        <ecNumber evidence="9">3.6.1.9</ecNumber>
    </recommendedName>
    <alternativeName>
        <fullName evidence="9">Nucleoside triphosphate pyrophosphatase</fullName>
    </alternativeName>
    <alternativeName>
        <fullName evidence="9">Nucleotide pyrophosphatase</fullName>
        <shortName evidence="9">Nucleotide PPase</shortName>
    </alternativeName>
</protein>
<feature type="site" description="Important for substrate specificity" evidence="9">
    <location>
        <position position="74"/>
    </location>
</feature>
<organism evidence="10 11">
    <name type="scientific">Candidatus Thermokryptus mobilis</name>
    <dbReference type="NCBI Taxonomy" id="1643428"/>
    <lineage>
        <taxon>Bacteria</taxon>
        <taxon>Pseudomonadati</taxon>
        <taxon>Candidatus Kryptoniota</taxon>
        <taxon>Candidatus Thermokryptus</taxon>
    </lineage>
</organism>
<sequence>MLKINKPIVLASASPRRQVLLKQIGLKFTVHPSGIDEDSIQSISPADHVLNLSKKKATEVAKKYDDAIIISADTIVVLEGEIINKPKDPNEAKQMLRKLSGKTHQVYTGFTILDTKTGRFISDFEVTDVKFRELSDEEIDEYVATGSPLDKAGAYGIQDDYGAVFVEKINGCFYNVVGFPLTKFYLRMKEFLSDD</sequence>
<evidence type="ECO:0000256" key="7">
    <source>
        <dbReference type="ARBA" id="ARBA00053369"/>
    </source>
</evidence>
<dbReference type="InterPro" id="IPR003697">
    <property type="entry name" value="Maf-like"/>
</dbReference>
<keyword evidence="5 9" id="KW-0546">Nucleotide metabolism</keyword>
<dbReference type="EC" id="3.6.1.9" evidence="9"/>
<feature type="active site" description="Proton acceptor" evidence="9">
    <location>
        <position position="73"/>
    </location>
</feature>
<keyword evidence="3 9" id="KW-0963">Cytoplasm</keyword>
<evidence type="ECO:0000313" key="10">
    <source>
        <dbReference type="EMBL" id="CUU03580.1"/>
    </source>
</evidence>
<name>A0A0S4MX95_9BACT</name>
<dbReference type="PANTHER" id="PTHR43213">
    <property type="entry name" value="BIFUNCTIONAL DTTP/UTP PYROPHOSPHATASE/METHYLTRANSFERASE PROTEIN-RELATED"/>
    <property type="match status" value="1"/>
</dbReference>
<dbReference type="HAMAP" id="MF_00528">
    <property type="entry name" value="Maf"/>
    <property type="match status" value="1"/>
</dbReference>
<dbReference type="GO" id="GO:0036218">
    <property type="term" value="F:dTTP diphosphatase activity"/>
    <property type="evidence" value="ECO:0007669"/>
    <property type="project" value="RHEA"/>
</dbReference>
<dbReference type="EMBL" id="FAOO01000004">
    <property type="protein sequence ID" value="CUU03580.1"/>
    <property type="molecule type" value="Genomic_DNA"/>
</dbReference>
<comment type="subcellular location">
    <subcellularLocation>
        <location evidence="2 9">Cytoplasm</location>
    </subcellularLocation>
</comment>
<keyword evidence="11" id="KW-1185">Reference proteome</keyword>
<comment type="caution">
    <text evidence="9">Lacks conserved residue(s) required for the propagation of feature annotation.</text>
</comment>
<dbReference type="FunFam" id="3.90.950.10:FF:000005">
    <property type="entry name" value="7-methyl-GTP pyrophosphatase"/>
    <property type="match status" value="1"/>
</dbReference>
<comment type="catalytic activity">
    <reaction evidence="9">
        <text>UTP + H2O = UMP + diphosphate + H(+)</text>
        <dbReference type="Rhea" id="RHEA:29395"/>
        <dbReference type="ChEBI" id="CHEBI:15377"/>
        <dbReference type="ChEBI" id="CHEBI:15378"/>
        <dbReference type="ChEBI" id="CHEBI:33019"/>
        <dbReference type="ChEBI" id="CHEBI:46398"/>
        <dbReference type="ChEBI" id="CHEBI:57865"/>
        <dbReference type="EC" id="3.6.1.9"/>
    </reaction>
</comment>